<dbReference type="OrthoDB" id="1439291at2"/>
<dbReference type="InterPro" id="IPR052574">
    <property type="entry name" value="CDIRP"/>
</dbReference>
<dbReference type="Proteomes" id="UP000310314">
    <property type="component" value="Unassembled WGS sequence"/>
</dbReference>
<gene>
    <name evidence="4" type="ORF">FEE95_12490</name>
</gene>
<dbReference type="PANTHER" id="PTHR47566:SF1">
    <property type="entry name" value="PROTEIN NUD1"/>
    <property type="match status" value="1"/>
</dbReference>
<feature type="chain" id="PRO_5024418722" description="PKD domain-containing protein" evidence="3">
    <location>
        <begin position="22"/>
        <end position="561"/>
    </location>
</feature>
<accession>A0A5S3PWC0</accession>
<reference evidence="4 5" key="1">
    <citation type="submission" date="2019-05" db="EMBL/GenBank/DDBJ databases">
        <authorList>
            <person name="Zhang J.-Y."/>
            <person name="Feg X."/>
            <person name="Du Z.-J."/>
        </authorList>
    </citation>
    <scope>NUCLEOTIDE SEQUENCE [LARGE SCALE GENOMIC DNA]</scope>
    <source>
        <strain evidence="4 5">RZ26</strain>
    </source>
</reference>
<evidence type="ECO:0000313" key="4">
    <source>
        <dbReference type="EMBL" id="TMM57298.1"/>
    </source>
</evidence>
<name>A0A5S3PWC0_9FLAO</name>
<dbReference type="GO" id="GO:0035591">
    <property type="term" value="F:signaling adaptor activity"/>
    <property type="evidence" value="ECO:0007669"/>
    <property type="project" value="TreeGrafter"/>
</dbReference>
<evidence type="ECO:0000313" key="5">
    <source>
        <dbReference type="Proteomes" id="UP000310314"/>
    </source>
</evidence>
<organism evidence="4 5">
    <name type="scientific">Maribacter algarum</name>
    <name type="common">ex Zhang et al. 2020</name>
    <dbReference type="NCBI Taxonomy" id="2578118"/>
    <lineage>
        <taxon>Bacteria</taxon>
        <taxon>Pseudomonadati</taxon>
        <taxon>Bacteroidota</taxon>
        <taxon>Flavobacteriia</taxon>
        <taxon>Flavobacteriales</taxon>
        <taxon>Flavobacteriaceae</taxon>
        <taxon>Maribacter</taxon>
    </lineage>
</organism>
<dbReference type="Gene3D" id="3.80.10.10">
    <property type="entry name" value="Ribonuclease Inhibitor"/>
    <property type="match status" value="1"/>
</dbReference>
<comment type="caution">
    <text evidence="4">The sequence shown here is derived from an EMBL/GenBank/DDBJ whole genome shotgun (WGS) entry which is preliminary data.</text>
</comment>
<protein>
    <recommendedName>
        <fullName evidence="6">PKD domain-containing protein</fullName>
    </recommendedName>
</protein>
<keyword evidence="5" id="KW-1185">Reference proteome</keyword>
<sequence length="561" mass="61778">MKRIVFILLIVFLAVSCSSDNEEPVVPVDKVTVATEGKQVFRIDVKELKAISSSTGKQNNLEPAFVLLSVNDSDGNTILTREKLALIQDGDSYVTPEITLESGTYTVTEFIVTDANDVVISLAPKVDSALAQFATKPLPFNFVVSADEIKEVPTENINAAGYTSVDFGYTGLTLTFPQSTDFFSLTVDDSNGLTPKILNLKSITGSTYLVDWGDGVIEEYVSTINDSGIENKISHTYSQNGTYMINISGAIEAIELLEFGSNQESDWQSHLTSVSIEKLTLLKSCLLYSGNLTVLNTSENLALETLGLGYNQITSLDLNNNPNLKSVLVRYNQLTEIDISENPDVETLWVNGNQISALDLTNNSKLKHVLARDNGLTSIDFSNNLNLERFDVANNGITTIDISPNLALTEINLGANNLQNIDLSKNTNLVRVDLYTNQLTSLDLSTNVKLKDLYIEENSLTTIDLSANLDLERLYIKNNNFSNLDISLNTKISHLNIGDNQFNETELDEIVNLMYDQIVSDAIMNGYINYLNNPGTSAVSNETISKINDLIVNYDWSFNNG</sequence>
<proteinExistence type="predicted"/>
<keyword evidence="3" id="KW-0732">Signal</keyword>
<keyword evidence="2" id="KW-0677">Repeat</keyword>
<dbReference type="SUPFAM" id="SSF52058">
    <property type="entry name" value="L domain-like"/>
    <property type="match status" value="1"/>
</dbReference>
<dbReference type="EMBL" id="VATY01000002">
    <property type="protein sequence ID" value="TMM57298.1"/>
    <property type="molecule type" value="Genomic_DNA"/>
</dbReference>
<evidence type="ECO:0000256" key="1">
    <source>
        <dbReference type="ARBA" id="ARBA00022614"/>
    </source>
</evidence>
<dbReference type="RefSeq" id="WP_138658281.1">
    <property type="nucleotide sequence ID" value="NZ_VATY01000002.1"/>
</dbReference>
<dbReference type="PROSITE" id="PS51257">
    <property type="entry name" value="PROKAR_LIPOPROTEIN"/>
    <property type="match status" value="1"/>
</dbReference>
<dbReference type="InterPro" id="IPR032675">
    <property type="entry name" value="LRR_dom_sf"/>
</dbReference>
<dbReference type="AlphaFoldDB" id="A0A5S3PWC0"/>
<keyword evidence="1" id="KW-0433">Leucine-rich repeat</keyword>
<evidence type="ECO:0008006" key="6">
    <source>
        <dbReference type="Google" id="ProtNLM"/>
    </source>
</evidence>
<evidence type="ECO:0000256" key="2">
    <source>
        <dbReference type="ARBA" id="ARBA00022737"/>
    </source>
</evidence>
<feature type="signal peptide" evidence="3">
    <location>
        <begin position="1"/>
        <end position="21"/>
    </location>
</feature>
<dbReference type="PANTHER" id="PTHR47566">
    <property type="match status" value="1"/>
</dbReference>
<evidence type="ECO:0000256" key="3">
    <source>
        <dbReference type="SAM" id="SignalP"/>
    </source>
</evidence>